<keyword evidence="3" id="KW-1185">Reference proteome</keyword>
<sequence length="681" mass="76147">MIEQPVRSLSNEITAGGKHERRFSEDGVVTALAVEVDKNISSTEDCVQKADQYLRELPPLNSIIANVKVGDVLKSMLEHAPSEGGKKYAALAITTNGKRGIDGNVNAEGLAMLANDWISYILLPWADTEACHALKVSLVLGERDMGVENRYSVKWFTSKPSQFFSVFGREFVEFTDKSGKDIDLPDPRLLALHAAITHVLNETGIGEFLDLLMDRFDSSLVVPAEDFGGRDLALRAMVMELAGSSRQLTKLVTCDCWQYARVTCPEPFQDFVLNILLSPFVTIEHHQRTQNLSDEINTERKYERQFLEEGAGTVLREELKKNTSWTEDCVHEAVQYLRDLPPLSTIAANVQVSDVLKSMMEHAPCELGKKYAALAITTYGKRGVDGHVNAEGLTILANEWISYILLPFKSTYKHDQSDFWGPDIASTKFTPSNSKTEIPSGPRTAADKYKTFRKLLARRQRRQCAVFKPCGRFFIEATHILKPSLVVNKKHGADMVTQDKTWDMLCHYGDISVKNIQEKRGGTLNGFLLEPGMHKTFAEFEWCFVATGVKNQYEVRWFTEPLAFFVHCGRKVVEFEDHSGEGIASPEPRFLALHAAIAHVLNETGIGKFLDLLMERFNPAESLVSPSKFGGRDLALRAMVMELAGNCHQLPESTKVTDDSTDQTTSTPRKCYIPSLTPQTP</sequence>
<evidence type="ECO:0000256" key="1">
    <source>
        <dbReference type="SAM" id="MobiDB-lite"/>
    </source>
</evidence>
<dbReference type="VEuPathDB" id="FungiDB:BD410DRAFT_899184"/>
<dbReference type="AlphaFoldDB" id="A0A4Y7PZS4"/>
<accession>A0A4Y7PZS4</accession>
<proteinExistence type="predicted"/>
<protein>
    <recommendedName>
        <fullName evidence="4">HNH nuclease domain-containing protein</fullName>
    </recommendedName>
</protein>
<evidence type="ECO:0000313" key="3">
    <source>
        <dbReference type="Proteomes" id="UP000294933"/>
    </source>
</evidence>
<gene>
    <name evidence="2" type="ORF">BD410DRAFT_899184</name>
</gene>
<dbReference type="Proteomes" id="UP000294933">
    <property type="component" value="Unassembled WGS sequence"/>
</dbReference>
<organism evidence="2 3">
    <name type="scientific">Rickenella mellea</name>
    <dbReference type="NCBI Taxonomy" id="50990"/>
    <lineage>
        <taxon>Eukaryota</taxon>
        <taxon>Fungi</taxon>
        <taxon>Dikarya</taxon>
        <taxon>Basidiomycota</taxon>
        <taxon>Agaricomycotina</taxon>
        <taxon>Agaricomycetes</taxon>
        <taxon>Hymenochaetales</taxon>
        <taxon>Rickenellaceae</taxon>
        <taxon>Rickenella</taxon>
    </lineage>
</organism>
<name>A0A4Y7PZS4_9AGAM</name>
<reference evidence="2 3" key="1">
    <citation type="submission" date="2018-06" db="EMBL/GenBank/DDBJ databases">
        <title>A transcriptomic atlas of mushroom development highlights an independent origin of complex multicellularity.</title>
        <authorList>
            <consortium name="DOE Joint Genome Institute"/>
            <person name="Krizsan K."/>
            <person name="Almasi E."/>
            <person name="Merenyi Z."/>
            <person name="Sahu N."/>
            <person name="Viragh M."/>
            <person name="Koszo T."/>
            <person name="Mondo S."/>
            <person name="Kiss B."/>
            <person name="Balint B."/>
            <person name="Kues U."/>
            <person name="Barry K."/>
            <person name="Hegedus J.C."/>
            <person name="Henrissat B."/>
            <person name="Johnson J."/>
            <person name="Lipzen A."/>
            <person name="Ohm R."/>
            <person name="Nagy I."/>
            <person name="Pangilinan J."/>
            <person name="Yan J."/>
            <person name="Xiong Y."/>
            <person name="Grigoriev I.V."/>
            <person name="Hibbett D.S."/>
            <person name="Nagy L.G."/>
        </authorList>
    </citation>
    <scope>NUCLEOTIDE SEQUENCE [LARGE SCALE GENOMIC DNA]</scope>
    <source>
        <strain evidence="2 3">SZMC22713</strain>
    </source>
</reference>
<dbReference type="STRING" id="50990.A0A4Y7PZS4"/>
<evidence type="ECO:0000313" key="2">
    <source>
        <dbReference type="EMBL" id="TDL20893.1"/>
    </source>
</evidence>
<dbReference type="OrthoDB" id="3163863at2759"/>
<feature type="region of interest" description="Disordered" evidence="1">
    <location>
        <begin position="651"/>
        <end position="681"/>
    </location>
</feature>
<dbReference type="EMBL" id="ML170184">
    <property type="protein sequence ID" value="TDL20893.1"/>
    <property type="molecule type" value="Genomic_DNA"/>
</dbReference>
<evidence type="ECO:0008006" key="4">
    <source>
        <dbReference type="Google" id="ProtNLM"/>
    </source>
</evidence>